<keyword evidence="2 4" id="KW-0560">Oxidoreductase</keyword>
<name>A0A939T488_9ACTN</name>
<sequence length="491" mass="50977">MRLPDRLPGPADLVAGDWAGTDAELDLTLEDPATGAPVMPSPTSSATRVEQALVAAESAAGGWGQASVAERASALEAVAAALEPRLAEIVAVESFATGVPVRQARPLGMIISGSFALAAAQLREGLLAPATLTRDDGRTTEVHRAPWGPAACLVPWNAPAPMAAHKVANALAAGCPVILKPSEYAPYGSLLLAETIGSVLAEHRAPPGTFQFVLGDAEVGARLVGDPRIRAVSFTGGEQGGRGVAAACALGVKPVQLELGGNNPLVVLPDADAGIAARAATDLLTTLNGQWCRALGRLIVPAERHDEIVEAVGERLAALRAGPPGSEETDFGPLVHSRHRELVERQRDDLGGTVLTWTEIPGKGNYLTPALVTGVPAERATQEIFGPVATVHAYRSIEEAVALANGTPYGLEGYVVGDDEERALRIARQIRAGEVKVNGSSVMSLHLFAPRPAWGCSGLGEEGTAETLRFFTNSRVVGVEGGFALHSREDG</sequence>
<dbReference type="PANTHER" id="PTHR42804:SF1">
    <property type="entry name" value="ALDEHYDE DEHYDROGENASE-RELATED"/>
    <property type="match status" value="1"/>
</dbReference>
<dbReference type="EMBL" id="JAGEOJ010000004">
    <property type="protein sequence ID" value="MBO2447864.1"/>
    <property type="molecule type" value="Genomic_DNA"/>
</dbReference>
<dbReference type="InterPro" id="IPR016163">
    <property type="entry name" value="Ald_DH_C"/>
</dbReference>
<evidence type="ECO:0000256" key="2">
    <source>
        <dbReference type="ARBA" id="ARBA00023002"/>
    </source>
</evidence>
<organism evidence="6 7">
    <name type="scientific">Actinomadura barringtoniae</name>
    <dbReference type="NCBI Taxonomy" id="1427535"/>
    <lineage>
        <taxon>Bacteria</taxon>
        <taxon>Bacillati</taxon>
        <taxon>Actinomycetota</taxon>
        <taxon>Actinomycetes</taxon>
        <taxon>Streptosporangiales</taxon>
        <taxon>Thermomonosporaceae</taxon>
        <taxon>Actinomadura</taxon>
    </lineage>
</organism>
<dbReference type="PANTHER" id="PTHR42804">
    <property type="entry name" value="ALDEHYDE DEHYDROGENASE"/>
    <property type="match status" value="1"/>
</dbReference>
<dbReference type="PROSITE" id="PS00687">
    <property type="entry name" value="ALDEHYDE_DEHYDR_GLU"/>
    <property type="match status" value="1"/>
</dbReference>
<dbReference type="InterPro" id="IPR029510">
    <property type="entry name" value="Ald_DH_CS_GLU"/>
</dbReference>
<evidence type="ECO:0000259" key="5">
    <source>
        <dbReference type="Pfam" id="PF00171"/>
    </source>
</evidence>
<comment type="similarity">
    <text evidence="1 4">Belongs to the aldehyde dehydrogenase family.</text>
</comment>
<dbReference type="Gene3D" id="3.40.605.10">
    <property type="entry name" value="Aldehyde Dehydrogenase, Chain A, domain 1"/>
    <property type="match status" value="1"/>
</dbReference>
<evidence type="ECO:0000313" key="7">
    <source>
        <dbReference type="Proteomes" id="UP000669179"/>
    </source>
</evidence>
<reference evidence="6" key="1">
    <citation type="submission" date="2021-03" db="EMBL/GenBank/DDBJ databases">
        <authorList>
            <person name="Kanchanasin P."/>
            <person name="Saeng-In P."/>
            <person name="Phongsopitanun W."/>
            <person name="Yuki M."/>
            <person name="Kudo T."/>
            <person name="Ohkuma M."/>
            <person name="Tanasupawat S."/>
        </authorList>
    </citation>
    <scope>NUCLEOTIDE SEQUENCE</scope>
    <source>
        <strain evidence="6">GKU 128</strain>
    </source>
</reference>
<feature type="domain" description="Aldehyde dehydrogenase" evidence="5">
    <location>
        <begin position="27"/>
        <end position="477"/>
    </location>
</feature>
<proteinExistence type="inferred from homology"/>
<protein>
    <submittedName>
        <fullName evidence="6">Aldehyde dehydrogenase family protein</fullName>
    </submittedName>
</protein>
<dbReference type="SUPFAM" id="SSF53720">
    <property type="entry name" value="ALDH-like"/>
    <property type="match status" value="1"/>
</dbReference>
<evidence type="ECO:0000256" key="3">
    <source>
        <dbReference type="PROSITE-ProRule" id="PRU10007"/>
    </source>
</evidence>
<dbReference type="InterPro" id="IPR016161">
    <property type="entry name" value="Ald_DH/histidinol_DH"/>
</dbReference>
<evidence type="ECO:0000256" key="4">
    <source>
        <dbReference type="RuleBase" id="RU003345"/>
    </source>
</evidence>
<dbReference type="Gene3D" id="3.40.309.10">
    <property type="entry name" value="Aldehyde Dehydrogenase, Chain A, domain 2"/>
    <property type="match status" value="1"/>
</dbReference>
<evidence type="ECO:0000313" key="6">
    <source>
        <dbReference type="EMBL" id="MBO2447864.1"/>
    </source>
</evidence>
<dbReference type="GO" id="GO:0016620">
    <property type="term" value="F:oxidoreductase activity, acting on the aldehyde or oxo group of donors, NAD or NADP as acceptor"/>
    <property type="evidence" value="ECO:0007669"/>
    <property type="project" value="InterPro"/>
</dbReference>
<dbReference type="Pfam" id="PF00171">
    <property type="entry name" value="Aldedh"/>
    <property type="match status" value="1"/>
</dbReference>
<dbReference type="Proteomes" id="UP000669179">
    <property type="component" value="Unassembled WGS sequence"/>
</dbReference>
<feature type="active site" evidence="3">
    <location>
        <position position="258"/>
    </location>
</feature>
<dbReference type="CDD" id="cd07078">
    <property type="entry name" value="ALDH"/>
    <property type="match status" value="1"/>
</dbReference>
<evidence type="ECO:0000256" key="1">
    <source>
        <dbReference type="ARBA" id="ARBA00009986"/>
    </source>
</evidence>
<comment type="caution">
    <text evidence="6">The sequence shown here is derived from an EMBL/GenBank/DDBJ whole genome shotgun (WGS) entry which is preliminary data.</text>
</comment>
<dbReference type="InterPro" id="IPR016162">
    <property type="entry name" value="Ald_DH_N"/>
</dbReference>
<dbReference type="AlphaFoldDB" id="A0A939T488"/>
<gene>
    <name evidence="6" type="ORF">J4573_12240</name>
</gene>
<dbReference type="RefSeq" id="WP_208255487.1">
    <property type="nucleotide sequence ID" value="NZ_JAGEOJ010000004.1"/>
</dbReference>
<dbReference type="InterPro" id="IPR015590">
    <property type="entry name" value="Aldehyde_DH_dom"/>
</dbReference>
<keyword evidence="7" id="KW-1185">Reference proteome</keyword>
<accession>A0A939T488</accession>